<dbReference type="EMBL" id="JAENGY010000061">
    <property type="protein sequence ID" value="KAG6975496.1"/>
    <property type="molecule type" value="Genomic_DNA"/>
</dbReference>
<accession>A0A8J5MAU9</accession>
<proteinExistence type="predicted"/>
<feature type="region of interest" description="Disordered" evidence="1">
    <location>
        <begin position="65"/>
        <end position="90"/>
    </location>
</feature>
<dbReference type="Proteomes" id="UP000709295">
    <property type="component" value="Unassembled WGS sequence"/>
</dbReference>
<gene>
    <name evidence="2" type="ORF">JG688_00002328</name>
</gene>
<evidence type="ECO:0000313" key="3">
    <source>
        <dbReference type="Proteomes" id="UP000709295"/>
    </source>
</evidence>
<evidence type="ECO:0000256" key="1">
    <source>
        <dbReference type="SAM" id="MobiDB-lite"/>
    </source>
</evidence>
<dbReference type="AlphaFoldDB" id="A0A8J5MAU9"/>
<comment type="caution">
    <text evidence="2">The sequence shown here is derived from an EMBL/GenBank/DDBJ whole genome shotgun (WGS) entry which is preliminary data.</text>
</comment>
<name>A0A8J5MAU9_9STRA</name>
<feature type="compositionally biased region" description="Polar residues" evidence="1">
    <location>
        <begin position="72"/>
        <end position="90"/>
    </location>
</feature>
<sequence length="144" mass="16371">MDLSRVDAYSCSKYADIVSATHVRSVNRCNACRMTTNESLDHHRRFGTARMGSLTVDRHHRQKRHLALSHGGTKTVSTATSMPMSGPPRSSIQRVRQSVKHHNLALGRCKIITEGQPRVTSVKRMWWCGRPSHCSLLRPSRRRK</sequence>
<protein>
    <submittedName>
        <fullName evidence="2">Uncharacterized protein</fullName>
    </submittedName>
</protein>
<organism evidence="2 3">
    <name type="scientific">Phytophthora aleatoria</name>
    <dbReference type="NCBI Taxonomy" id="2496075"/>
    <lineage>
        <taxon>Eukaryota</taxon>
        <taxon>Sar</taxon>
        <taxon>Stramenopiles</taxon>
        <taxon>Oomycota</taxon>
        <taxon>Peronosporomycetes</taxon>
        <taxon>Peronosporales</taxon>
        <taxon>Peronosporaceae</taxon>
        <taxon>Phytophthora</taxon>
    </lineage>
</organism>
<keyword evidence="3" id="KW-1185">Reference proteome</keyword>
<reference evidence="2" key="1">
    <citation type="submission" date="2021-01" db="EMBL/GenBank/DDBJ databases">
        <title>Phytophthora aleatoria, a newly-described species from Pinus radiata is distinct from Phytophthora cactorum isolates based on comparative genomics.</title>
        <authorList>
            <person name="Mcdougal R."/>
            <person name="Panda P."/>
            <person name="Williams N."/>
            <person name="Studholme D.J."/>
        </authorList>
    </citation>
    <scope>NUCLEOTIDE SEQUENCE</scope>
    <source>
        <strain evidence="2">NZFS 4037</strain>
    </source>
</reference>
<evidence type="ECO:0000313" key="2">
    <source>
        <dbReference type="EMBL" id="KAG6975496.1"/>
    </source>
</evidence>